<proteinExistence type="predicted"/>
<evidence type="ECO:0000313" key="2">
    <source>
        <dbReference type="EMBL" id="MYR31301.1"/>
    </source>
</evidence>
<dbReference type="AlphaFoldDB" id="A0A7K2IMT3"/>
<accession>A0A7K2IMT3</accession>
<organism evidence="2 3">
    <name type="scientific">Nocardiopsis alba</name>
    <dbReference type="NCBI Taxonomy" id="53437"/>
    <lineage>
        <taxon>Bacteria</taxon>
        <taxon>Bacillati</taxon>
        <taxon>Actinomycetota</taxon>
        <taxon>Actinomycetes</taxon>
        <taxon>Streptosporangiales</taxon>
        <taxon>Nocardiopsidaceae</taxon>
        <taxon>Nocardiopsis</taxon>
    </lineage>
</organism>
<evidence type="ECO:0000256" key="1">
    <source>
        <dbReference type="SAM" id="MobiDB-lite"/>
    </source>
</evidence>
<evidence type="ECO:0000313" key="3">
    <source>
        <dbReference type="Proteomes" id="UP000467124"/>
    </source>
</evidence>
<feature type="compositionally biased region" description="Gly residues" evidence="1">
    <location>
        <begin position="180"/>
        <end position="190"/>
    </location>
</feature>
<name>A0A7K2IMT3_9ACTN</name>
<dbReference type="EMBL" id="WWHY01000001">
    <property type="protein sequence ID" value="MYR31301.1"/>
    <property type="molecule type" value="Genomic_DNA"/>
</dbReference>
<gene>
    <name evidence="2" type="ORF">GTW20_03185</name>
</gene>
<dbReference type="Proteomes" id="UP000467124">
    <property type="component" value="Unassembled WGS sequence"/>
</dbReference>
<comment type="caution">
    <text evidence="2">The sequence shown here is derived from an EMBL/GenBank/DDBJ whole genome shotgun (WGS) entry which is preliminary data.</text>
</comment>
<feature type="region of interest" description="Disordered" evidence="1">
    <location>
        <begin position="129"/>
        <end position="190"/>
    </location>
</feature>
<reference evidence="2 3" key="1">
    <citation type="journal article" date="2019" name="Nat. Commun.">
        <title>The antimicrobial potential of Streptomyces from insect microbiomes.</title>
        <authorList>
            <person name="Chevrette M.G."/>
            <person name="Carlson C.M."/>
            <person name="Ortega H.E."/>
            <person name="Thomas C."/>
            <person name="Ananiev G.E."/>
            <person name="Barns K.J."/>
            <person name="Book A.J."/>
            <person name="Cagnazzo J."/>
            <person name="Carlos C."/>
            <person name="Flanigan W."/>
            <person name="Grubbs K.J."/>
            <person name="Horn H.A."/>
            <person name="Hoffmann F.M."/>
            <person name="Klassen J.L."/>
            <person name="Knack J.J."/>
            <person name="Lewin G.R."/>
            <person name="McDonald B.R."/>
            <person name="Muller L."/>
            <person name="Melo W.G.P."/>
            <person name="Pinto-Tomas A.A."/>
            <person name="Schmitz A."/>
            <person name="Wendt-Pienkowski E."/>
            <person name="Wildman S."/>
            <person name="Zhao M."/>
            <person name="Zhang F."/>
            <person name="Bugni T.S."/>
            <person name="Andes D.R."/>
            <person name="Pupo M.T."/>
            <person name="Currie C.R."/>
        </authorList>
    </citation>
    <scope>NUCLEOTIDE SEQUENCE [LARGE SCALE GENOMIC DNA]</scope>
    <source>
        <strain evidence="2 3">SID5840</strain>
    </source>
</reference>
<dbReference type="RefSeq" id="WP_161110206.1">
    <property type="nucleotide sequence ID" value="NZ_JBEYHW010000017.1"/>
</dbReference>
<sequence length="190" mass="20525">MAMFVHLTPRANAARVEHAGVRPTLGQKGTSGVFCFPTLPSYALTHHWSHELSRHHGPRGLIAIDVRLPDDEPVTVGHFADGNGPRAVTAAEAVRVIVALRDPLGWEVVVPRPILREEVQAIREIRWTSDRGPFPESPSPLLPAPRHDEFPQGPLPESLTLADLPVSLPGLPRLSPVPGQAGGGEPPRGR</sequence>
<protein>
    <submittedName>
        <fullName evidence="2">Uncharacterized protein</fullName>
    </submittedName>
</protein>